<keyword evidence="6" id="KW-0547">Nucleotide-binding</keyword>
<dbReference type="PANTHER" id="PTHR47985">
    <property type="entry name" value="OS07G0668900 PROTEIN"/>
    <property type="match status" value="1"/>
</dbReference>
<dbReference type="EMBL" id="JANQDX010000015">
    <property type="protein sequence ID" value="KAL0911329.1"/>
    <property type="molecule type" value="Genomic_DNA"/>
</dbReference>
<evidence type="ECO:0000256" key="7">
    <source>
        <dbReference type="ARBA" id="ARBA00022777"/>
    </source>
</evidence>
<evidence type="ECO:0000256" key="1">
    <source>
        <dbReference type="ARBA" id="ARBA00004236"/>
    </source>
</evidence>
<dbReference type="GO" id="GO:0005524">
    <property type="term" value="F:ATP binding"/>
    <property type="evidence" value="ECO:0007669"/>
    <property type="project" value="UniProtKB-KW"/>
</dbReference>
<dbReference type="InterPro" id="IPR000719">
    <property type="entry name" value="Prot_kinase_dom"/>
</dbReference>
<dbReference type="GO" id="GO:0004674">
    <property type="term" value="F:protein serine/threonine kinase activity"/>
    <property type="evidence" value="ECO:0007669"/>
    <property type="project" value="UniProtKB-KW"/>
</dbReference>
<dbReference type="PROSITE" id="PS50011">
    <property type="entry name" value="PROTEIN_KINASE_DOM"/>
    <property type="match status" value="1"/>
</dbReference>
<keyword evidence="8" id="KW-0067">ATP-binding</keyword>
<dbReference type="AlphaFoldDB" id="A0ABD0UEU2"/>
<evidence type="ECO:0000256" key="5">
    <source>
        <dbReference type="ARBA" id="ARBA00022679"/>
    </source>
</evidence>
<comment type="subcellular location">
    <subcellularLocation>
        <location evidence="1">Cell membrane</location>
    </subcellularLocation>
</comment>
<keyword evidence="3" id="KW-1003">Cell membrane</keyword>
<dbReference type="FunFam" id="3.30.200.20:FF:000178">
    <property type="entry name" value="serine/threonine-protein kinase PBS1-like"/>
    <property type="match status" value="1"/>
</dbReference>
<dbReference type="Gene3D" id="3.30.200.20">
    <property type="entry name" value="Phosphorylase Kinase, domain 1"/>
    <property type="match status" value="1"/>
</dbReference>
<comment type="caution">
    <text evidence="11">The sequence shown here is derived from an EMBL/GenBank/DDBJ whole genome shotgun (WGS) entry which is preliminary data.</text>
</comment>
<feature type="domain" description="Protein kinase" evidence="10">
    <location>
        <begin position="499"/>
        <end position="766"/>
    </location>
</feature>
<evidence type="ECO:0000256" key="6">
    <source>
        <dbReference type="ARBA" id="ARBA00022741"/>
    </source>
</evidence>
<dbReference type="Proteomes" id="UP001552299">
    <property type="component" value="Unassembled WGS sequence"/>
</dbReference>
<gene>
    <name evidence="11" type="ORF">M5K25_019462</name>
</gene>
<evidence type="ECO:0000313" key="11">
    <source>
        <dbReference type="EMBL" id="KAL0911329.1"/>
    </source>
</evidence>
<keyword evidence="12" id="KW-1185">Reference proteome</keyword>
<dbReference type="GO" id="GO:0005886">
    <property type="term" value="C:plasma membrane"/>
    <property type="evidence" value="ECO:0007669"/>
    <property type="project" value="UniProtKB-SubCell"/>
</dbReference>
<reference evidence="11 12" key="1">
    <citation type="journal article" date="2024" name="Plant Biotechnol. J.">
        <title>Dendrobium thyrsiflorum genome and its molecular insights into genes involved in important horticultural traits.</title>
        <authorList>
            <person name="Chen B."/>
            <person name="Wang J.Y."/>
            <person name="Zheng P.J."/>
            <person name="Li K.L."/>
            <person name="Liang Y.M."/>
            <person name="Chen X.F."/>
            <person name="Zhang C."/>
            <person name="Zhao X."/>
            <person name="He X."/>
            <person name="Zhang G.Q."/>
            <person name="Liu Z.J."/>
            <person name="Xu Q."/>
        </authorList>
    </citation>
    <scope>NUCLEOTIDE SEQUENCE [LARGE SCALE GENOMIC DNA]</scope>
    <source>
        <strain evidence="11">GZMU011</strain>
    </source>
</reference>
<dbReference type="PROSITE" id="PS00108">
    <property type="entry name" value="PROTEIN_KINASE_ST"/>
    <property type="match status" value="1"/>
</dbReference>
<dbReference type="InterPro" id="IPR008271">
    <property type="entry name" value="Ser/Thr_kinase_AS"/>
</dbReference>
<evidence type="ECO:0000313" key="12">
    <source>
        <dbReference type="Proteomes" id="UP001552299"/>
    </source>
</evidence>
<accession>A0ABD0UEU2</accession>
<keyword evidence="5" id="KW-0808">Transferase</keyword>
<sequence>MSCFHCLFCCKSSKNSNVQLRKREGSSGCYCCKRSEEGNDRKRVGSGIECLRCDESSSSKDDSQEKSSFCFPCKKSLKKDTKTRREEKGKKCFACFKPSQEEGKKRKRRKCKIGSLCCYNSSSNDNSLKSKGCCCFSSKKSSKDTESIGEERDKKFCSCFRSPREKRERKRTGYRIGCLCCKELSAQNDSAERRGCCCLSNKRSSKEDIESRGEEKNKNCFSCFRQSKEEGKERNNRGCGITRFCCGESLLKDESSKVRDCCCLSPKNSSDENSEFRAAKDKRCFPCFRSSKEDSSNNRKSGAWSYLYCCDNKLSKDDSSKKEGKTIVCCLPCCVGKSSKENSFKKGEGFCLQCCRGKSLKEPYHEETVSEKNKFNKDSAKKRGSNVMCCCGFCCTKSVDERKQISETKCTLSCFCCIRSESYQNTSVKKRKGTLSCLQMKGQPQVVNHLATTMHTLSIKSDYDAKDISQAKEILPSANDDSLVHVFTYEELVAATKNFSEDCILGSGGAGRVYKGELQGKNEVVAVKQLKRNVNQGSNELLVDVVMLSLIRHPNLVELHGYCAVDDQIILVYEYMPFGSLHDHLLDIVPNNIPLDWFTRMKIAAGAAKGLEYLHDVVNPPIIYRDMKASNILLDENYNPKLSDFGLEKPTRVMGTYGCYAPEYAFTRHLTKTTDVYSFGILLLELITGRKAIDIARTKNEQYLAHWAAPLFKDRRKYPRMADPLLNGNYPIKGLYQALAIANMCLQYEASSRPLMSDVVTAIEYLVEPEIDCSEPLEKPSLPQQLMASNHESLKFQQIPGNSRRRTSTMSFDDECFQSISSEIESCGNLREEGEQSEA</sequence>
<keyword evidence="7" id="KW-0418">Kinase</keyword>
<protein>
    <recommendedName>
        <fullName evidence="10">Protein kinase domain-containing protein</fullName>
    </recommendedName>
</protein>
<evidence type="ECO:0000256" key="3">
    <source>
        <dbReference type="ARBA" id="ARBA00022475"/>
    </source>
</evidence>
<comment type="similarity">
    <text evidence="2">Belongs to the protein kinase superfamily. Ser/Thr protein kinase family.</text>
</comment>
<dbReference type="PANTHER" id="PTHR47985:SF39">
    <property type="entry name" value="SERINE_THREONINE-PROTEIN KINASE PBL23-RELATED"/>
    <property type="match status" value="1"/>
</dbReference>
<dbReference type="SMART" id="SM00220">
    <property type="entry name" value="S_TKc"/>
    <property type="match status" value="1"/>
</dbReference>
<dbReference type="FunFam" id="1.10.510.10:FF:000032">
    <property type="entry name" value="Serine/threonine-protein kinase PBS1"/>
    <property type="match status" value="1"/>
</dbReference>
<evidence type="ECO:0000256" key="8">
    <source>
        <dbReference type="ARBA" id="ARBA00022840"/>
    </source>
</evidence>
<evidence type="ECO:0000256" key="4">
    <source>
        <dbReference type="ARBA" id="ARBA00022527"/>
    </source>
</evidence>
<organism evidence="11 12">
    <name type="scientific">Dendrobium thyrsiflorum</name>
    <name type="common">Pinecone-like raceme dendrobium</name>
    <name type="synonym">Orchid</name>
    <dbReference type="NCBI Taxonomy" id="117978"/>
    <lineage>
        <taxon>Eukaryota</taxon>
        <taxon>Viridiplantae</taxon>
        <taxon>Streptophyta</taxon>
        <taxon>Embryophyta</taxon>
        <taxon>Tracheophyta</taxon>
        <taxon>Spermatophyta</taxon>
        <taxon>Magnoliopsida</taxon>
        <taxon>Liliopsida</taxon>
        <taxon>Asparagales</taxon>
        <taxon>Orchidaceae</taxon>
        <taxon>Epidendroideae</taxon>
        <taxon>Malaxideae</taxon>
        <taxon>Dendrobiinae</taxon>
        <taxon>Dendrobium</taxon>
    </lineage>
</organism>
<evidence type="ECO:0000259" key="10">
    <source>
        <dbReference type="PROSITE" id="PS50011"/>
    </source>
</evidence>
<name>A0ABD0UEU2_DENTH</name>
<proteinExistence type="inferred from homology"/>
<dbReference type="Pfam" id="PF00069">
    <property type="entry name" value="Pkinase"/>
    <property type="match status" value="1"/>
</dbReference>
<dbReference type="SUPFAM" id="SSF56112">
    <property type="entry name" value="Protein kinase-like (PK-like)"/>
    <property type="match status" value="1"/>
</dbReference>
<evidence type="ECO:0000256" key="2">
    <source>
        <dbReference type="ARBA" id="ARBA00008684"/>
    </source>
</evidence>
<evidence type="ECO:0000256" key="9">
    <source>
        <dbReference type="ARBA" id="ARBA00023136"/>
    </source>
</evidence>
<dbReference type="Gene3D" id="1.10.510.10">
    <property type="entry name" value="Transferase(Phosphotransferase) domain 1"/>
    <property type="match status" value="1"/>
</dbReference>
<keyword evidence="9" id="KW-0472">Membrane</keyword>
<dbReference type="InterPro" id="IPR011009">
    <property type="entry name" value="Kinase-like_dom_sf"/>
</dbReference>
<keyword evidence="4" id="KW-0723">Serine/threonine-protein kinase</keyword>